<keyword evidence="8" id="KW-0378">Hydrolase</keyword>
<evidence type="ECO:0000256" key="3">
    <source>
        <dbReference type="ARBA" id="ARBA00022695"/>
    </source>
</evidence>
<keyword evidence="7" id="KW-0255">Endonuclease</keyword>
<dbReference type="InterPro" id="IPR012337">
    <property type="entry name" value="RNaseH-like_sf"/>
</dbReference>
<keyword evidence="1" id="KW-0645">Protease</keyword>
<dbReference type="PANTHER" id="PTHR37984:SF5">
    <property type="entry name" value="PROTEIN NYNRIN-LIKE"/>
    <property type="match status" value="1"/>
</dbReference>
<dbReference type="GO" id="GO:0003964">
    <property type="term" value="F:RNA-directed DNA polymerase activity"/>
    <property type="evidence" value="ECO:0007669"/>
    <property type="project" value="UniProtKB-KW"/>
</dbReference>
<dbReference type="GO" id="GO:0015074">
    <property type="term" value="P:DNA integration"/>
    <property type="evidence" value="ECO:0007669"/>
    <property type="project" value="UniProtKB-KW"/>
</dbReference>
<dbReference type="GO" id="GO:0006310">
    <property type="term" value="P:DNA recombination"/>
    <property type="evidence" value="ECO:0007669"/>
    <property type="project" value="UniProtKB-KW"/>
</dbReference>
<evidence type="ECO:0000256" key="14">
    <source>
        <dbReference type="ARBA" id="ARBA00023172"/>
    </source>
</evidence>
<gene>
    <name evidence="17" type="ORF">U9M48_028628</name>
</gene>
<evidence type="ECO:0000256" key="10">
    <source>
        <dbReference type="ARBA" id="ARBA00022908"/>
    </source>
</evidence>
<dbReference type="GO" id="GO:0003887">
    <property type="term" value="F:DNA-directed DNA polymerase activity"/>
    <property type="evidence" value="ECO:0007669"/>
    <property type="project" value="UniProtKB-KW"/>
</dbReference>
<dbReference type="InterPro" id="IPR041373">
    <property type="entry name" value="RT_RNaseH"/>
</dbReference>
<dbReference type="GO" id="GO:0006508">
    <property type="term" value="P:proteolysis"/>
    <property type="evidence" value="ECO:0007669"/>
    <property type="project" value="UniProtKB-KW"/>
</dbReference>
<sequence length="834" mass="96785">MDIDIILGMDTLEKWGVKIDCAQRTVHLAASDGQEVGISASSPSGYLHQMEIRPTDGIRIVCDYPDVFPDELPGMPPDRDIEFLIELLPGTAPIAMRQYRMAPIEHEEVKKNIDELLAKGYIRPSSSPWAFPVLLVEKKDTDVKRMCVDYRALNKVTIKNKYPLPRIDDLFDQLQGACVFSKIDLRSGYHQLKIRPSDIPKTAFTTKYGLYEYTVMSFGLTNAPAYFMQPMNSVFMDYLDKFVVVFIDDIPIYSKTEAEHEEHLRDGLGCVLMQEGKVIAYASRQLRKHELNYPTHDLELAAVVHALKIWRHYLYGQRCEIYTDHKSLKYIFTQNELNMRQRRWLELIKDYDMEIHHHPGKANVVADALSRKSYANMALGFMMPHELCEEFERLSLGFLHHTTAAAFEAEPTLEQEIREHQKNDEKLQEIRELLKSGKAPHFREDEQGTLWYKNRICVPNVDSIRKLILSEAHDTAYSIHPGSTKMYYDLKERFWWYGMKRAVADYVAICDTCQRVKAEHQRPAGLLQPLKVPEWKWEEITMDFIVGLPRTQKGYNSIWVVVDRLTKVAHFIPVNTTYSGAKLAELYISRIVCLHGVPKRIISDRGSQFTSRFWEQLHNSLDTKLRFSTAYHPQTDGQTERTNQILEDMLRACAIQYGTSWDKCLPYAEFSYNNSYQATLKKSPFEALYGKRCRTPLFWNQTGEKQVFGPDIIQDAEQQLRIVQENLRVAQSRQRSYADVRRRDLSFKVDDHVYLKVSPMRGIRRFNMKGKLAPRYIGPFKILEKKGEVAYRLELPPSLSDVDPPVEFEEQPPEASEQQQGINFEEGKYNINNT</sequence>
<protein>
    <recommendedName>
        <fullName evidence="16">Integrase catalytic domain-containing protein</fullName>
    </recommendedName>
</protein>
<dbReference type="AlphaFoldDB" id="A0AAQ3TXN7"/>
<evidence type="ECO:0000256" key="12">
    <source>
        <dbReference type="ARBA" id="ARBA00022932"/>
    </source>
</evidence>
<dbReference type="InterPro" id="IPR043128">
    <property type="entry name" value="Rev_trsase/Diguanyl_cyclase"/>
</dbReference>
<name>A0AAQ3TXN7_PASNO</name>
<dbReference type="GO" id="GO:0004190">
    <property type="term" value="F:aspartic-type endopeptidase activity"/>
    <property type="evidence" value="ECO:0007669"/>
    <property type="project" value="UniProtKB-KW"/>
</dbReference>
<dbReference type="Pfam" id="PF17921">
    <property type="entry name" value="Integrase_H2C2"/>
    <property type="match status" value="1"/>
</dbReference>
<dbReference type="Gene3D" id="3.30.70.270">
    <property type="match status" value="1"/>
</dbReference>
<dbReference type="Pfam" id="PF24626">
    <property type="entry name" value="SH3_Tf2-1"/>
    <property type="match status" value="1"/>
</dbReference>
<dbReference type="Gene3D" id="3.10.10.10">
    <property type="entry name" value="HIV Type 1 Reverse Transcriptase, subunit A, domain 1"/>
    <property type="match status" value="1"/>
</dbReference>
<proteinExistence type="predicted"/>
<dbReference type="InterPro" id="IPR050951">
    <property type="entry name" value="Retrovirus_Pol_polyprotein"/>
</dbReference>
<dbReference type="FunFam" id="3.30.420.10:FF:000032">
    <property type="entry name" value="Retrovirus-related Pol polyprotein from transposon 297-like Protein"/>
    <property type="match status" value="1"/>
</dbReference>
<dbReference type="SUPFAM" id="SSF53098">
    <property type="entry name" value="Ribonuclease H-like"/>
    <property type="match status" value="1"/>
</dbReference>
<dbReference type="GO" id="GO:0004519">
    <property type="term" value="F:endonuclease activity"/>
    <property type="evidence" value="ECO:0007669"/>
    <property type="project" value="UniProtKB-KW"/>
</dbReference>
<dbReference type="Pfam" id="PF00665">
    <property type="entry name" value="rve"/>
    <property type="match status" value="1"/>
</dbReference>
<dbReference type="Pfam" id="PF08284">
    <property type="entry name" value="RVP_2"/>
    <property type="match status" value="1"/>
</dbReference>
<accession>A0AAQ3TXN7</accession>
<organism evidence="17 18">
    <name type="scientific">Paspalum notatum var. saurae</name>
    <dbReference type="NCBI Taxonomy" id="547442"/>
    <lineage>
        <taxon>Eukaryota</taxon>
        <taxon>Viridiplantae</taxon>
        <taxon>Streptophyta</taxon>
        <taxon>Embryophyta</taxon>
        <taxon>Tracheophyta</taxon>
        <taxon>Spermatophyta</taxon>
        <taxon>Magnoliopsida</taxon>
        <taxon>Liliopsida</taxon>
        <taxon>Poales</taxon>
        <taxon>Poaceae</taxon>
        <taxon>PACMAD clade</taxon>
        <taxon>Panicoideae</taxon>
        <taxon>Andropogonodae</taxon>
        <taxon>Paspaleae</taxon>
        <taxon>Paspalinae</taxon>
        <taxon>Paspalum</taxon>
    </lineage>
</organism>
<feature type="region of interest" description="Disordered" evidence="15">
    <location>
        <begin position="796"/>
        <end position="834"/>
    </location>
</feature>
<dbReference type="Pfam" id="PF00078">
    <property type="entry name" value="RVT_1"/>
    <property type="match status" value="1"/>
</dbReference>
<evidence type="ECO:0000256" key="9">
    <source>
        <dbReference type="ARBA" id="ARBA00022842"/>
    </source>
</evidence>
<keyword evidence="18" id="KW-1185">Reference proteome</keyword>
<evidence type="ECO:0000256" key="11">
    <source>
        <dbReference type="ARBA" id="ARBA00022918"/>
    </source>
</evidence>
<dbReference type="Gene3D" id="3.30.420.10">
    <property type="entry name" value="Ribonuclease H-like superfamily/Ribonuclease H"/>
    <property type="match status" value="1"/>
</dbReference>
<evidence type="ECO:0000256" key="7">
    <source>
        <dbReference type="ARBA" id="ARBA00022759"/>
    </source>
</evidence>
<dbReference type="Gene3D" id="1.10.340.70">
    <property type="match status" value="1"/>
</dbReference>
<dbReference type="Pfam" id="PF17917">
    <property type="entry name" value="RT_RNaseH"/>
    <property type="match status" value="1"/>
</dbReference>
<keyword evidence="3" id="KW-0548">Nucleotidyltransferase</keyword>
<dbReference type="GO" id="GO:0046872">
    <property type="term" value="F:metal ion binding"/>
    <property type="evidence" value="ECO:0007669"/>
    <property type="project" value="UniProtKB-KW"/>
</dbReference>
<evidence type="ECO:0000256" key="6">
    <source>
        <dbReference type="ARBA" id="ARBA00022750"/>
    </source>
</evidence>
<keyword evidence="12" id="KW-0239">DNA-directed DNA polymerase</keyword>
<keyword evidence="13" id="KW-0238">DNA-binding</keyword>
<dbReference type="Proteomes" id="UP001341281">
    <property type="component" value="Chromosome 06"/>
</dbReference>
<dbReference type="InterPro" id="IPR041588">
    <property type="entry name" value="Integrase_H2C2"/>
</dbReference>
<keyword evidence="9" id="KW-0460">Magnesium</keyword>
<feature type="domain" description="Integrase catalytic" evidence="16">
    <location>
        <begin position="529"/>
        <end position="692"/>
    </location>
</feature>
<keyword evidence="11" id="KW-0695">RNA-directed DNA polymerase</keyword>
<dbReference type="InterPro" id="IPR000477">
    <property type="entry name" value="RT_dom"/>
</dbReference>
<dbReference type="InterPro" id="IPR036397">
    <property type="entry name" value="RNaseH_sf"/>
</dbReference>
<dbReference type="PANTHER" id="PTHR37984">
    <property type="entry name" value="PROTEIN CBG26694"/>
    <property type="match status" value="1"/>
</dbReference>
<dbReference type="SUPFAM" id="SSF56672">
    <property type="entry name" value="DNA/RNA polymerases"/>
    <property type="match status" value="1"/>
</dbReference>
<dbReference type="InterPro" id="IPR001584">
    <property type="entry name" value="Integrase_cat-core"/>
</dbReference>
<evidence type="ECO:0000313" key="17">
    <source>
        <dbReference type="EMBL" id="WVZ81229.1"/>
    </source>
</evidence>
<keyword evidence="4" id="KW-0540">Nuclease</keyword>
<keyword evidence="14" id="KW-0233">DNA recombination</keyword>
<dbReference type="GO" id="GO:0003677">
    <property type="term" value="F:DNA binding"/>
    <property type="evidence" value="ECO:0007669"/>
    <property type="project" value="UniProtKB-KW"/>
</dbReference>
<dbReference type="CDD" id="cd09274">
    <property type="entry name" value="RNase_HI_RT_Ty3"/>
    <property type="match status" value="1"/>
</dbReference>
<dbReference type="FunFam" id="3.10.10.10:FF:000007">
    <property type="entry name" value="Retrovirus-related Pol polyprotein from transposon 17.6-like Protein"/>
    <property type="match status" value="1"/>
</dbReference>
<keyword evidence="6" id="KW-0064">Aspartyl protease</keyword>
<dbReference type="PROSITE" id="PS50994">
    <property type="entry name" value="INTEGRASE"/>
    <property type="match status" value="1"/>
</dbReference>
<dbReference type="EMBL" id="CP144750">
    <property type="protein sequence ID" value="WVZ81229.1"/>
    <property type="molecule type" value="Genomic_DNA"/>
</dbReference>
<evidence type="ECO:0000256" key="2">
    <source>
        <dbReference type="ARBA" id="ARBA00022679"/>
    </source>
</evidence>
<evidence type="ECO:0000256" key="15">
    <source>
        <dbReference type="SAM" id="MobiDB-lite"/>
    </source>
</evidence>
<evidence type="ECO:0000259" key="16">
    <source>
        <dbReference type="PROSITE" id="PS50994"/>
    </source>
</evidence>
<keyword evidence="5" id="KW-0479">Metal-binding</keyword>
<evidence type="ECO:0000256" key="5">
    <source>
        <dbReference type="ARBA" id="ARBA00022723"/>
    </source>
</evidence>
<dbReference type="InterPro" id="IPR043502">
    <property type="entry name" value="DNA/RNA_pol_sf"/>
</dbReference>
<dbReference type="CDD" id="cd01647">
    <property type="entry name" value="RT_LTR"/>
    <property type="match status" value="1"/>
</dbReference>
<evidence type="ECO:0000256" key="8">
    <source>
        <dbReference type="ARBA" id="ARBA00022801"/>
    </source>
</evidence>
<keyword evidence="2" id="KW-0808">Transferase</keyword>
<evidence type="ECO:0000256" key="13">
    <source>
        <dbReference type="ARBA" id="ARBA00023125"/>
    </source>
</evidence>
<reference evidence="17 18" key="1">
    <citation type="submission" date="2024-02" db="EMBL/GenBank/DDBJ databases">
        <title>High-quality chromosome-scale genome assembly of Pensacola bahiagrass (Paspalum notatum Flugge var. saurae).</title>
        <authorList>
            <person name="Vega J.M."/>
            <person name="Podio M."/>
            <person name="Orjuela J."/>
            <person name="Siena L.A."/>
            <person name="Pessino S.C."/>
            <person name="Combes M.C."/>
            <person name="Mariac C."/>
            <person name="Albertini E."/>
            <person name="Pupilli F."/>
            <person name="Ortiz J.P.A."/>
            <person name="Leblanc O."/>
        </authorList>
    </citation>
    <scope>NUCLEOTIDE SEQUENCE [LARGE SCALE GENOMIC DNA]</scope>
    <source>
        <strain evidence="17">R1</strain>
        <tissue evidence="17">Leaf</tissue>
    </source>
</reference>
<evidence type="ECO:0000313" key="18">
    <source>
        <dbReference type="Proteomes" id="UP001341281"/>
    </source>
</evidence>
<keyword evidence="10" id="KW-0229">DNA integration</keyword>
<dbReference type="InterPro" id="IPR056924">
    <property type="entry name" value="SH3_Tf2-1"/>
</dbReference>
<evidence type="ECO:0000256" key="4">
    <source>
        <dbReference type="ARBA" id="ARBA00022722"/>
    </source>
</evidence>
<evidence type="ECO:0000256" key="1">
    <source>
        <dbReference type="ARBA" id="ARBA00022670"/>
    </source>
</evidence>